<evidence type="ECO:0000256" key="1">
    <source>
        <dbReference type="ARBA" id="ARBA00004479"/>
    </source>
</evidence>
<keyword evidence="3" id="KW-0391">Immunity</keyword>
<dbReference type="Pfam" id="PF00129">
    <property type="entry name" value="MHC_I"/>
    <property type="match status" value="1"/>
</dbReference>
<dbReference type="Proteomes" id="UP001623349">
    <property type="component" value="Unassembled WGS sequence"/>
</dbReference>
<feature type="domain" description="MHC class I-like antigen recognition-like" evidence="8">
    <location>
        <begin position="23"/>
        <end position="171"/>
    </location>
</feature>
<dbReference type="PANTHER" id="PTHR16675">
    <property type="entry name" value="MHC CLASS I-RELATED"/>
    <property type="match status" value="1"/>
</dbReference>
<reference evidence="9 10" key="1">
    <citation type="submission" date="2024-08" db="EMBL/GenBank/DDBJ databases">
        <title>The draft genome of Apodemus speciosus.</title>
        <authorList>
            <person name="Nabeshima K."/>
            <person name="Suzuki S."/>
            <person name="Onuma M."/>
        </authorList>
    </citation>
    <scope>NUCLEOTIDE SEQUENCE [LARGE SCALE GENOMIC DNA]</scope>
    <source>
        <strain evidence="9">IB14-021</strain>
    </source>
</reference>
<dbReference type="PANTHER" id="PTHR16675:SF251">
    <property type="entry name" value="HLA CLASS I HISTOCOMPATIBILITY ANTIGEN, C ALPHA CHAIN"/>
    <property type="match status" value="1"/>
</dbReference>
<proteinExistence type="inferred from homology"/>
<dbReference type="InterPro" id="IPR011161">
    <property type="entry name" value="MHC_I-like_Ag-recog"/>
</dbReference>
<keyword evidence="5" id="KW-0325">Glycoprotein</keyword>
<feature type="chain" id="PRO_5046773293" evidence="7">
    <location>
        <begin position="22"/>
        <end position="183"/>
    </location>
</feature>
<keyword evidence="2" id="KW-0490">MHC I</keyword>
<dbReference type="InterPro" id="IPR001039">
    <property type="entry name" value="MHC_I_a_a1/a2"/>
</dbReference>
<dbReference type="Gene3D" id="3.30.500.10">
    <property type="entry name" value="MHC class I-like antigen recognition-like"/>
    <property type="match status" value="1"/>
</dbReference>
<evidence type="ECO:0000256" key="6">
    <source>
        <dbReference type="RuleBase" id="RU004439"/>
    </source>
</evidence>
<accession>A0ABQ0FP94</accession>
<keyword evidence="7" id="KW-0732">Signal</keyword>
<gene>
    <name evidence="9" type="ORF">APTSU1_001626300</name>
</gene>
<dbReference type="InterPro" id="IPR050208">
    <property type="entry name" value="MHC_class-I_related"/>
</dbReference>
<evidence type="ECO:0000256" key="4">
    <source>
        <dbReference type="ARBA" id="ARBA00023136"/>
    </source>
</evidence>
<keyword evidence="10" id="KW-1185">Reference proteome</keyword>
<comment type="similarity">
    <text evidence="6">Belongs to the MHC class I family.</text>
</comment>
<dbReference type="InterPro" id="IPR037055">
    <property type="entry name" value="MHC_I-like_Ag-recog_sf"/>
</dbReference>
<evidence type="ECO:0000313" key="10">
    <source>
        <dbReference type="Proteomes" id="UP001623349"/>
    </source>
</evidence>
<sequence length="183" mass="20975">MAPRTLLLLLLAPPWPRPRTAGVDGTQFVCFDCDAEIPRTELLAPWVEQEGLKYWEQKTKDIKSHQLDFQANLSTLLGYCRDSEGLSLQRMGACDLGSDGSPLRGYDQYAYDGKDYITLNEDLKTWTAEDMAAQITQHKWEQAGAAEQKRAYLEECIHWLSTYLEHGKDTLLCTVLRKNFLLW</sequence>
<evidence type="ECO:0000256" key="2">
    <source>
        <dbReference type="ARBA" id="ARBA00022451"/>
    </source>
</evidence>
<organism evidence="9 10">
    <name type="scientific">Apodemus speciosus</name>
    <name type="common">Large Japanese field mouse</name>
    <dbReference type="NCBI Taxonomy" id="105296"/>
    <lineage>
        <taxon>Eukaryota</taxon>
        <taxon>Metazoa</taxon>
        <taxon>Chordata</taxon>
        <taxon>Craniata</taxon>
        <taxon>Vertebrata</taxon>
        <taxon>Euteleostomi</taxon>
        <taxon>Mammalia</taxon>
        <taxon>Eutheria</taxon>
        <taxon>Euarchontoglires</taxon>
        <taxon>Glires</taxon>
        <taxon>Rodentia</taxon>
        <taxon>Myomorpha</taxon>
        <taxon>Muroidea</taxon>
        <taxon>Muridae</taxon>
        <taxon>Murinae</taxon>
        <taxon>Apodemus</taxon>
    </lineage>
</organism>
<evidence type="ECO:0000256" key="7">
    <source>
        <dbReference type="SAM" id="SignalP"/>
    </source>
</evidence>
<comment type="caution">
    <text evidence="9">The sequence shown here is derived from an EMBL/GenBank/DDBJ whole genome shotgun (WGS) entry which is preliminary data.</text>
</comment>
<comment type="subcellular location">
    <subcellularLocation>
        <location evidence="1">Membrane</location>
        <topology evidence="1">Single-pass type I membrane protein</topology>
    </subcellularLocation>
</comment>
<protein>
    <submittedName>
        <fullName evidence="9">H-2 class I histocompatibility antigen, Q10 alpha chain</fullName>
    </submittedName>
</protein>
<name>A0ABQ0FP94_APOSI</name>
<evidence type="ECO:0000259" key="8">
    <source>
        <dbReference type="Pfam" id="PF00129"/>
    </source>
</evidence>
<dbReference type="PRINTS" id="PR01638">
    <property type="entry name" value="MHCCLASSI"/>
</dbReference>
<keyword evidence="4" id="KW-0472">Membrane</keyword>
<dbReference type="InterPro" id="IPR011162">
    <property type="entry name" value="MHC_I/II-like_Ag-recog"/>
</dbReference>
<evidence type="ECO:0000313" key="9">
    <source>
        <dbReference type="EMBL" id="GAB1301025.1"/>
    </source>
</evidence>
<dbReference type="SUPFAM" id="SSF54452">
    <property type="entry name" value="MHC antigen-recognition domain"/>
    <property type="match status" value="1"/>
</dbReference>
<dbReference type="EMBL" id="BAAFST010000017">
    <property type="protein sequence ID" value="GAB1301025.1"/>
    <property type="molecule type" value="Genomic_DNA"/>
</dbReference>
<feature type="signal peptide" evidence="7">
    <location>
        <begin position="1"/>
        <end position="21"/>
    </location>
</feature>
<evidence type="ECO:0000256" key="3">
    <source>
        <dbReference type="ARBA" id="ARBA00022859"/>
    </source>
</evidence>
<evidence type="ECO:0000256" key="5">
    <source>
        <dbReference type="ARBA" id="ARBA00023180"/>
    </source>
</evidence>